<evidence type="ECO:0000256" key="1">
    <source>
        <dbReference type="SAM" id="SignalP"/>
    </source>
</evidence>
<protein>
    <recommendedName>
        <fullName evidence="4">Lipoprotein</fullName>
    </recommendedName>
</protein>
<sequence>MRVLRLLAMGLGLTALAACQTNDLKEPPVPLGDFRLGLNIAVADNMQKVPISREASKEDWEAAVKKAVADRFGRYEGDKLYNIGISIDGYALAPPGVPLVLNPKSVLVVTANIWDDAAGKKLNPEGKQLTIFEHMSAETMIGSGMTQNKKKQMETLSYNAAKSVEKWLLTHPEWFGMPPLPKTPASSVPAATNVSTPTAAPAPVAVAPVPAVAVPVVVTPVPAAPVPATPVPVKPASIKPVPAKPVAPLPTPTIIVPKTGTP</sequence>
<evidence type="ECO:0000313" key="3">
    <source>
        <dbReference type="Proteomes" id="UP001157355"/>
    </source>
</evidence>
<name>A0AA37TXP7_9RHOB</name>
<organism evidence="2 3">
    <name type="scientific">Cypionkella aquatica</name>
    <dbReference type="NCBI Taxonomy" id="1756042"/>
    <lineage>
        <taxon>Bacteria</taxon>
        <taxon>Pseudomonadati</taxon>
        <taxon>Pseudomonadota</taxon>
        <taxon>Alphaproteobacteria</taxon>
        <taxon>Rhodobacterales</taxon>
        <taxon>Paracoccaceae</taxon>
        <taxon>Cypionkella</taxon>
    </lineage>
</organism>
<proteinExistence type="predicted"/>
<evidence type="ECO:0000313" key="2">
    <source>
        <dbReference type="EMBL" id="GLS88694.1"/>
    </source>
</evidence>
<dbReference type="EMBL" id="BSPP01000017">
    <property type="protein sequence ID" value="GLS88694.1"/>
    <property type="molecule type" value="Genomic_DNA"/>
</dbReference>
<comment type="caution">
    <text evidence="2">The sequence shown here is derived from an EMBL/GenBank/DDBJ whole genome shotgun (WGS) entry which is preliminary data.</text>
</comment>
<feature type="signal peptide" evidence="1">
    <location>
        <begin position="1"/>
        <end position="17"/>
    </location>
</feature>
<gene>
    <name evidence="2" type="ORF">GCM10010873_36680</name>
</gene>
<dbReference type="PROSITE" id="PS51257">
    <property type="entry name" value="PROKAR_LIPOPROTEIN"/>
    <property type="match status" value="1"/>
</dbReference>
<dbReference type="Proteomes" id="UP001157355">
    <property type="component" value="Unassembled WGS sequence"/>
</dbReference>
<accession>A0AA37TXP7</accession>
<feature type="chain" id="PRO_5041369573" description="Lipoprotein" evidence="1">
    <location>
        <begin position="18"/>
        <end position="262"/>
    </location>
</feature>
<keyword evidence="1" id="KW-0732">Signal</keyword>
<evidence type="ECO:0008006" key="4">
    <source>
        <dbReference type="Google" id="ProtNLM"/>
    </source>
</evidence>
<keyword evidence="3" id="KW-1185">Reference proteome</keyword>
<reference evidence="2 3" key="1">
    <citation type="journal article" date="2014" name="Int. J. Syst. Evol. Microbiol.">
        <title>Complete genome sequence of Corynebacterium casei LMG S-19264T (=DSM 44701T), isolated from a smear-ripened cheese.</title>
        <authorList>
            <consortium name="US DOE Joint Genome Institute (JGI-PGF)"/>
            <person name="Walter F."/>
            <person name="Albersmeier A."/>
            <person name="Kalinowski J."/>
            <person name="Ruckert C."/>
        </authorList>
    </citation>
    <scope>NUCLEOTIDE SEQUENCE [LARGE SCALE GENOMIC DNA]</scope>
    <source>
        <strain evidence="2 3">NBRC 111766</strain>
    </source>
</reference>
<dbReference type="RefSeq" id="WP_284326774.1">
    <property type="nucleotide sequence ID" value="NZ_BSPP01000017.1"/>
</dbReference>
<dbReference type="AlphaFoldDB" id="A0AA37TXP7"/>